<keyword evidence="3" id="KW-1185">Reference proteome</keyword>
<dbReference type="STRING" id="692370.A6F68_02558"/>
<organism evidence="2 3">
    <name type="scientific">Tsuneonella dongtanensis</name>
    <dbReference type="NCBI Taxonomy" id="692370"/>
    <lineage>
        <taxon>Bacteria</taxon>
        <taxon>Pseudomonadati</taxon>
        <taxon>Pseudomonadota</taxon>
        <taxon>Alphaproteobacteria</taxon>
        <taxon>Sphingomonadales</taxon>
        <taxon>Erythrobacteraceae</taxon>
        <taxon>Tsuneonella</taxon>
    </lineage>
</organism>
<dbReference type="AlphaFoldDB" id="A0A1B2AFX3"/>
<evidence type="ECO:0000313" key="3">
    <source>
        <dbReference type="Proteomes" id="UP000092932"/>
    </source>
</evidence>
<reference evidence="2 3" key="1">
    <citation type="submission" date="2016-07" db="EMBL/GenBank/DDBJ databases">
        <title>Complete genome sequence of Altererythrobacter dongtanensis KCTC 22672, a type strain with esterase isolated from tidal flat.</title>
        <authorList>
            <person name="Cheng H."/>
            <person name="Wu Y.-H."/>
            <person name="Zhou P."/>
            <person name="Huo Y.-Y."/>
            <person name="Wang C.-S."/>
            <person name="Xu X.-W."/>
        </authorList>
    </citation>
    <scope>NUCLEOTIDE SEQUENCE [LARGE SCALE GENOMIC DNA]</scope>
    <source>
        <strain evidence="2 3">KCTC 22672</strain>
    </source>
</reference>
<feature type="domain" description="MOSC" evidence="1">
    <location>
        <begin position="20"/>
        <end position="168"/>
    </location>
</feature>
<dbReference type="Pfam" id="PF03473">
    <property type="entry name" value="MOSC"/>
    <property type="match status" value="1"/>
</dbReference>
<dbReference type="OrthoDB" id="9786134at2"/>
<proteinExistence type="predicted"/>
<dbReference type="PANTHER" id="PTHR36930:SF1">
    <property type="entry name" value="MOSC DOMAIN-CONTAINING PROTEIN"/>
    <property type="match status" value="1"/>
</dbReference>
<dbReference type="GO" id="GO:0030170">
    <property type="term" value="F:pyridoxal phosphate binding"/>
    <property type="evidence" value="ECO:0007669"/>
    <property type="project" value="InterPro"/>
</dbReference>
<dbReference type="InterPro" id="IPR052716">
    <property type="entry name" value="MOSC_domain"/>
</dbReference>
<dbReference type="Gene3D" id="2.40.33.20">
    <property type="entry name" value="PK beta-barrel domain-like"/>
    <property type="match status" value="1"/>
</dbReference>
<gene>
    <name evidence="2" type="ORF">A6F68_02558</name>
</gene>
<dbReference type="InterPro" id="IPR011037">
    <property type="entry name" value="Pyrv_Knase-like_insert_dom_sf"/>
</dbReference>
<dbReference type="Proteomes" id="UP000092932">
    <property type="component" value="Chromosome"/>
</dbReference>
<accession>A0A1B2AFX3</accession>
<dbReference type="GO" id="GO:0003824">
    <property type="term" value="F:catalytic activity"/>
    <property type="evidence" value="ECO:0007669"/>
    <property type="project" value="InterPro"/>
</dbReference>
<dbReference type="EMBL" id="CP016591">
    <property type="protein sequence ID" value="ANY21052.1"/>
    <property type="molecule type" value="Genomic_DNA"/>
</dbReference>
<dbReference type="InterPro" id="IPR005302">
    <property type="entry name" value="MoCF_Sase_C"/>
</dbReference>
<dbReference type="PROSITE" id="PS51340">
    <property type="entry name" value="MOSC"/>
    <property type="match status" value="1"/>
</dbReference>
<dbReference type="PANTHER" id="PTHR36930">
    <property type="entry name" value="METAL-SULFUR CLUSTER BIOSYNTHESIS PROTEINS YUAD-RELATED"/>
    <property type="match status" value="1"/>
</dbReference>
<evidence type="ECO:0000259" key="1">
    <source>
        <dbReference type="PROSITE" id="PS51340"/>
    </source>
</evidence>
<dbReference type="RefSeq" id="WP_067680751.1">
    <property type="nucleotide sequence ID" value="NZ_CP016591.1"/>
</dbReference>
<dbReference type="GO" id="GO:0030151">
    <property type="term" value="F:molybdenum ion binding"/>
    <property type="evidence" value="ECO:0007669"/>
    <property type="project" value="InterPro"/>
</dbReference>
<protein>
    <submittedName>
        <fullName evidence="2">MOSC domain protein</fullName>
    </submittedName>
</protein>
<dbReference type="SUPFAM" id="SSF50800">
    <property type="entry name" value="PK beta-barrel domain-like"/>
    <property type="match status" value="1"/>
</dbReference>
<evidence type="ECO:0000313" key="2">
    <source>
        <dbReference type="EMBL" id="ANY21052.1"/>
    </source>
</evidence>
<sequence>MSTGRVVGLARSDGHRFSKQPCEALELVAGLGVAGDAHAGSTVQHLSRVRKDPNQPNLRQVHLIHAELFDELAETGFALSCGDLGENVLTRGLNLLDLPTGTLLHIGSAVIRVTGLRNPCAQIEAFRPGLLSHMVRKRSDGSLERRCGIMGIVEVEGALRVGDLIGVELPEGVRRPLEPV</sequence>
<dbReference type="PATRIC" id="fig|692370.5.peg.2569"/>
<dbReference type="KEGG" id="ado:A6F68_02558"/>
<name>A0A1B2AFX3_9SPHN</name>